<keyword evidence="1" id="KW-0067">ATP-binding</keyword>
<reference evidence="1" key="1">
    <citation type="journal article" date="2021" name="Proc. Natl. Acad. Sci. U.S.A.">
        <title>A Catalog of Tens of Thousands of Viruses from Human Metagenomes Reveals Hidden Associations with Chronic Diseases.</title>
        <authorList>
            <person name="Tisza M.J."/>
            <person name="Buck C.B."/>
        </authorList>
    </citation>
    <scope>NUCLEOTIDE SEQUENCE</scope>
    <source>
        <strain evidence="1">CtwwN25</strain>
    </source>
</reference>
<accession>A0A8S5PQ43</accession>
<name>A0A8S5PQ43_9CAUD</name>
<dbReference type="GO" id="GO:0005524">
    <property type="term" value="F:ATP binding"/>
    <property type="evidence" value="ECO:0007669"/>
    <property type="project" value="UniProtKB-KW"/>
</dbReference>
<evidence type="ECO:0000313" key="1">
    <source>
        <dbReference type="EMBL" id="DAE08645.1"/>
    </source>
</evidence>
<protein>
    <submittedName>
        <fullName evidence="1">Energy-coupling factor transporter ATP-binding protein</fullName>
    </submittedName>
</protein>
<proteinExistence type="predicted"/>
<keyword evidence="1" id="KW-0547">Nucleotide-binding</keyword>
<sequence>MNQNETNDVFDIIDIWRKTGCTCDADGDILTIIAPNGERKRYWVNILAGECRLLEETDKEKENKNEREGKEVL</sequence>
<organism evidence="1">
    <name type="scientific">Myoviridae sp. ctwwN25</name>
    <dbReference type="NCBI Taxonomy" id="2825209"/>
    <lineage>
        <taxon>Viruses</taxon>
        <taxon>Duplodnaviria</taxon>
        <taxon>Heunggongvirae</taxon>
        <taxon>Uroviricota</taxon>
        <taxon>Caudoviricetes</taxon>
    </lineage>
</organism>
<dbReference type="EMBL" id="BK015472">
    <property type="protein sequence ID" value="DAE08645.1"/>
    <property type="molecule type" value="Genomic_DNA"/>
</dbReference>